<evidence type="ECO:0000313" key="2">
    <source>
        <dbReference type="Proteomes" id="UP001189429"/>
    </source>
</evidence>
<reference evidence="1" key="1">
    <citation type="submission" date="2023-10" db="EMBL/GenBank/DDBJ databases">
        <authorList>
            <person name="Chen Y."/>
            <person name="Shah S."/>
            <person name="Dougan E. K."/>
            <person name="Thang M."/>
            <person name="Chan C."/>
        </authorList>
    </citation>
    <scope>NUCLEOTIDE SEQUENCE [LARGE SCALE GENOMIC DNA]</scope>
</reference>
<gene>
    <name evidence="1" type="ORF">PCOR1329_LOCUS35271</name>
</gene>
<dbReference type="Proteomes" id="UP001189429">
    <property type="component" value="Unassembled WGS sequence"/>
</dbReference>
<sequence length="242" mass="26814">MPHPLGAVASIQEDPVRLLRTYRFASRYGFELDDSIHDAEDANRLFKATPPGRVLFEVKKSLLLHNRPSQFLAHLAGPSEVHRHLFEAAGAATLDPWQACVGKVGRLEALVLDGVGRGILTARSVQWRGRRPDSTQAGLLAPDWRKSGVWEADWVELLLGALLWRCSRDAVQKVGAALQLSHRMVENVLVLQGQARQKQISKQTAPPGVHLLRCAVASGETFDEFWDRWPKENAGHDASARG</sequence>
<name>A0ABN9T3Q8_9DINO</name>
<accession>A0ABN9T3Q8</accession>
<dbReference type="SUPFAM" id="SSF81891">
    <property type="entry name" value="Poly A polymerase C-terminal region-like"/>
    <property type="match status" value="1"/>
</dbReference>
<comment type="caution">
    <text evidence="1">The sequence shown here is derived from an EMBL/GenBank/DDBJ whole genome shotgun (WGS) entry which is preliminary data.</text>
</comment>
<dbReference type="Gene3D" id="1.10.3090.10">
    <property type="entry name" value="cca-adding enzyme, domain 2"/>
    <property type="match status" value="1"/>
</dbReference>
<dbReference type="EMBL" id="CAUYUJ010014309">
    <property type="protein sequence ID" value="CAK0839622.1"/>
    <property type="molecule type" value="Genomic_DNA"/>
</dbReference>
<organism evidence="1 2">
    <name type="scientific">Prorocentrum cordatum</name>
    <dbReference type="NCBI Taxonomy" id="2364126"/>
    <lineage>
        <taxon>Eukaryota</taxon>
        <taxon>Sar</taxon>
        <taxon>Alveolata</taxon>
        <taxon>Dinophyceae</taxon>
        <taxon>Prorocentrales</taxon>
        <taxon>Prorocentraceae</taxon>
        <taxon>Prorocentrum</taxon>
    </lineage>
</organism>
<protein>
    <submittedName>
        <fullName evidence="1">Uncharacterized protein</fullName>
    </submittedName>
</protein>
<keyword evidence="2" id="KW-1185">Reference proteome</keyword>
<evidence type="ECO:0000313" key="1">
    <source>
        <dbReference type="EMBL" id="CAK0839622.1"/>
    </source>
</evidence>
<proteinExistence type="predicted"/>